<organism evidence="5 6">
    <name type="scientific">Gnathostoma spinigerum</name>
    <dbReference type="NCBI Taxonomy" id="75299"/>
    <lineage>
        <taxon>Eukaryota</taxon>
        <taxon>Metazoa</taxon>
        <taxon>Ecdysozoa</taxon>
        <taxon>Nematoda</taxon>
        <taxon>Chromadorea</taxon>
        <taxon>Rhabditida</taxon>
        <taxon>Spirurina</taxon>
        <taxon>Gnathostomatomorpha</taxon>
        <taxon>Gnathostomatoidea</taxon>
        <taxon>Gnathostomatidae</taxon>
        <taxon>Gnathostoma</taxon>
    </lineage>
</organism>
<proteinExistence type="inferred from homology"/>
<dbReference type="Pfam" id="PF01060">
    <property type="entry name" value="TTR-52"/>
    <property type="match status" value="1"/>
</dbReference>
<reference evidence="5 6" key="1">
    <citation type="submission" date="2024-08" db="EMBL/GenBank/DDBJ databases">
        <title>Gnathostoma spinigerum genome.</title>
        <authorList>
            <person name="Gonzalez-Bertolin B."/>
            <person name="Monzon S."/>
            <person name="Zaballos A."/>
            <person name="Jimenez P."/>
            <person name="Dekumyoy P."/>
            <person name="Varona S."/>
            <person name="Cuesta I."/>
            <person name="Sumanam S."/>
            <person name="Adisakwattana P."/>
            <person name="Gasser R.B."/>
            <person name="Hernandez-Gonzalez A."/>
            <person name="Young N.D."/>
            <person name="Perteguer M.J."/>
        </authorList>
    </citation>
    <scope>NUCLEOTIDE SEQUENCE [LARGE SCALE GENOMIC DNA]</scope>
    <source>
        <strain evidence="5">AL3</strain>
        <tissue evidence="5">Liver</tissue>
    </source>
</reference>
<feature type="non-terminal residue" evidence="5">
    <location>
        <position position="1"/>
    </location>
</feature>
<name>A0ABD6F1C1_9BILA</name>
<evidence type="ECO:0008006" key="7">
    <source>
        <dbReference type="Google" id="ProtNLM"/>
    </source>
</evidence>
<dbReference type="Proteomes" id="UP001608902">
    <property type="component" value="Unassembled WGS sequence"/>
</dbReference>
<gene>
    <name evidence="5" type="ORF">AB6A40_010540</name>
</gene>
<dbReference type="AlphaFoldDB" id="A0ABD6F1C1"/>
<dbReference type="InterPro" id="IPR001534">
    <property type="entry name" value="Transthyretin-like"/>
</dbReference>
<comment type="caution">
    <text evidence="5">The sequence shown here is derived from an EMBL/GenBank/DDBJ whole genome shotgun (WGS) entry which is preliminary data.</text>
</comment>
<dbReference type="EMBL" id="JBGFUD010013982">
    <property type="protein sequence ID" value="MFH4983831.1"/>
    <property type="molecule type" value="Genomic_DNA"/>
</dbReference>
<protein>
    <recommendedName>
        <fullName evidence="7">Transthyretin-like protein 46</fullName>
    </recommendedName>
</protein>
<evidence type="ECO:0000256" key="3">
    <source>
        <dbReference type="ARBA" id="ARBA00022525"/>
    </source>
</evidence>
<comment type="subcellular location">
    <subcellularLocation>
        <location evidence="1">Secreted</location>
    </subcellularLocation>
</comment>
<evidence type="ECO:0000256" key="1">
    <source>
        <dbReference type="ARBA" id="ARBA00004613"/>
    </source>
</evidence>
<comment type="similarity">
    <text evidence="2">Belongs to the nematode transthyretin-like family.</text>
</comment>
<evidence type="ECO:0000256" key="2">
    <source>
        <dbReference type="ARBA" id="ARBA00010112"/>
    </source>
</evidence>
<evidence type="ECO:0000256" key="4">
    <source>
        <dbReference type="ARBA" id="ARBA00022729"/>
    </source>
</evidence>
<dbReference type="InterPro" id="IPR038479">
    <property type="entry name" value="Transthyretin-like_sf"/>
</dbReference>
<dbReference type="PANTHER" id="PTHR21700:SF56">
    <property type="entry name" value="TRANSTHYRETIN-LIKE FAMILY PROTEIN"/>
    <property type="match status" value="1"/>
</dbReference>
<evidence type="ECO:0000313" key="6">
    <source>
        <dbReference type="Proteomes" id="UP001608902"/>
    </source>
</evidence>
<evidence type="ECO:0000313" key="5">
    <source>
        <dbReference type="EMBL" id="MFH4983831.1"/>
    </source>
</evidence>
<sequence>LDPFDNDDLLDEGFTDANGEFMLNGTTRELTPIDPILQIFHDCNDGNRPCQKKVTIQLPKDYIHRGSNGRWYELKELNMEVDFKDQERSCVH</sequence>
<keyword evidence="4" id="KW-0732">Signal</keyword>
<dbReference type="GO" id="GO:0005576">
    <property type="term" value="C:extracellular region"/>
    <property type="evidence" value="ECO:0007669"/>
    <property type="project" value="UniProtKB-SubCell"/>
</dbReference>
<keyword evidence="3" id="KW-0964">Secreted</keyword>
<dbReference type="Gene3D" id="2.60.40.3330">
    <property type="match status" value="1"/>
</dbReference>
<dbReference type="PANTHER" id="PTHR21700">
    <property type="entry name" value="TRANSTHYRETIN-LIKE FAMILY PROTEIN-RELATED"/>
    <property type="match status" value="1"/>
</dbReference>
<accession>A0ABD6F1C1</accession>
<keyword evidence="6" id="KW-1185">Reference proteome</keyword>